<evidence type="ECO:0000256" key="6">
    <source>
        <dbReference type="ARBA" id="ARBA00023136"/>
    </source>
</evidence>
<feature type="transmembrane region" description="Helical" evidence="7">
    <location>
        <begin position="116"/>
        <end position="136"/>
    </location>
</feature>
<evidence type="ECO:0000313" key="10">
    <source>
        <dbReference type="Proteomes" id="UP000027120"/>
    </source>
</evidence>
<gene>
    <name evidence="9" type="ORF">CISIN_1g013326mg</name>
</gene>
<feature type="transmembrane region" description="Helical" evidence="7">
    <location>
        <begin position="70"/>
        <end position="95"/>
    </location>
</feature>
<protein>
    <recommendedName>
        <fullName evidence="8">Amino acid transporter transmembrane domain-containing protein</fullName>
    </recommendedName>
</protein>
<sequence length="445" mass="50307">MEGTNNVAAALIIEEGQTKGSQNQESGATSAHTVGHDSWQQMGFMLVIVFNCGYILSFSNLILVPLGWKWGILCMFFLAFYSLYSQWLLSAFHFIDGKRFIRYRDLMGYLYGREMYYYTWAIQYLTLLVANIGFILLAARSLKEINMVSSDSPVRLQIYILISGLAFFIFANLVPTMSAIRRWLAVSFIITFTYVLILLVILVRDGTSNKSRDYEIQGSKTDKIYNAIGAMSAIIVANAAGMIPEMQSTLRQPAVMNMRKALYSQYTVGLLFYYGVTIIGYWAYGSSVSVYLPEQIGGAKWIKVFVNAAVFLQSLVSQHVFISPVYETLDTKLLVLEESMFSRENIKRRFFVRGVIFTANIFVAAAFPFLGDFINVIGSFSLIPLTFVFPSMVFIKAKAKASTIQKKAWHWFNILFFTLVTIATTVAAVRIVVKHIQDYSFFADA</sequence>
<dbReference type="AlphaFoldDB" id="A0A067FTC8"/>
<keyword evidence="3 7" id="KW-0812">Transmembrane</keyword>
<organism evidence="9 10">
    <name type="scientific">Citrus sinensis</name>
    <name type="common">Sweet orange</name>
    <name type="synonym">Citrus aurantium var. sinensis</name>
    <dbReference type="NCBI Taxonomy" id="2711"/>
    <lineage>
        <taxon>Eukaryota</taxon>
        <taxon>Viridiplantae</taxon>
        <taxon>Streptophyta</taxon>
        <taxon>Embryophyta</taxon>
        <taxon>Tracheophyta</taxon>
        <taxon>Spermatophyta</taxon>
        <taxon>Magnoliopsida</taxon>
        <taxon>eudicotyledons</taxon>
        <taxon>Gunneridae</taxon>
        <taxon>Pentapetalae</taxon>
        <taxon>rosids</taxon>
        <taxon>malvids</taxon>
        <taxon>Sapindales</taxon>
        <taxon>Rutaceae</taxon>
        <taxon>Aurantioideae</taxon>
        <taxon>Citrus</taxon>
    </lineage>
</organism>
<dbReference type="PANTHER" id="PTHR48017">
    <property type="entry name" value="OS05G0424000 PROTEIN-RELATED"/>
    <property type="match status" value="1"/>
</dbReference>
<dbReference type="InterPro" id="IPR013057">
    <property type="entry name" value="AA_transpt_TM"/>
</dbReference>
<feature type="transmembrane region" description="Helical" evidence="7">
    <location>
        <begin position="350"/>
        <end position="370"/>
    </location>
</feature>
<feature type="transmembrane region" description="Helical" evidence="7">
    <location>
        <begin position="44"/>
        <end position="64"/>
    </location>
</feature>
<evidence type="ECO:0000256" key="7">
    <source>
        <dbReference type="SAM" id="Phobius"/>
    </source>
</evidence>
<name>A0A067FTC8_CITSI</name>
<feature type="transmembrane region" description="Helical" evidence="7">
    <location>
        <begin position="224"/>
        <end position="243"/>
    </location>
</feature>
<comment type="subcellular location">
    <subcellularLocation>
        <location evidence="1">Membrane</location>
    </subcellularLocation>
</comment>
<dbReference type="GO" id="GO:0003333">
    <property type="term" value="P:amino acid transmembrane transport"/>
    <property type="evidence" value="ECO:0000318"/>
    <property type="project" value="GO_Central"/>
</dbReference>
<feature type="transmembrane region" description="Helical" evidence="7">
    <location>
        <begin position="183"/>
        <end position="204"/>
    </location>
</feature>
<dbReference type="GO" id="GO:0015171">
    <property type="term" value="F:amino acid transmembrane transporter activity"/>
    <property type="evidence" value="ECO:0000318"/>
    <property type="project" value="GO_Central"/>
</dbReference>
<dbReference type="Pfam" id="PF01490">
    <property type="entry name" value="Aa_trans"/>
    <property type="match status" value="1"/>
</dbReference>
<accession>A0A067FTC8</accession>
<feature type="transmembrane region" description="Helical" evidence="7">
    <location>
        <begin position="376"/>
        <end position="397"/>
    </location>
</feature>
<feature type="transmembrane region" description="Helical" evidence="7">
    <location>
        <begin position="156"/>
        <end position="174"/>
    </location>
</feature>
<reference evidence="9 10" key="1">
    <citation type="submission" date="2014-04" db="EMBL/GenBank/DDBJ databases">
        <authorList>
            <consortium name="International Citrus Genome Consortium"/>
            <person name="Gmitter F."/>
            <person name="Chen C."/>
            <person name="Farmerie W."/>
            <person name="Harkins T."/>
            <person name="Desany B."/>
            <person name="Mohiuddin M."/>
            <person name="Kodira C."/>
            <person name="Borodovsky M."/>
            <person name="Lomsadze A."/>
            <person name="Burns P."/>
            <person name="Jenkins J."/>
            <person name="Prochnik S."/>
            <person name="Shu S."/>
            <person name="Chapman J."/>
            <person name="Pitluck S."/>
            <person name="Schmutz J."/>
            <person name="Rokhsar D."/>
        </authorList>
    </citation>
    <scope>NUCLEOTIDE SEQUENCE</scope>
</reference>
<evidence type="ECO:0000259" key="8">
    <source>
        <dbReference type="Pfam" id="PF01490"/>
    </source>
</evidence>
<evidence type="ECO:0000256" key="1">
    <source>
        <dbReference type="ARBA" id="ARBA00004370"/>
    </source>
</evidence>
<keyword evidence="5 7" id="KW-1133">Transmembrane helix</keyword>
<evidence type="ECO:0000256" key="2">
    <source>
        <dbReference type="ARBA" id="ARBA00022448"/>
    </source>
</evidence>
<evidence type="ECO:0000313" key="9">
    <source>
        <dbReference type="EMBL" id="KDO69435.1"/>
    </source>
</evidence>
<keyword evidence="2" id="KW-0813">Transport</keyword>
<dbReference type="eggNOG" id="KOG1303">
    <property type="taxonomic scope" value="Eukaryota"/>
</dbReference>
<keyword evidence="10" id="KW-1185">Reference proteome</keyword>
<feature type="transmembrane region" description="Helical" evidence="7">
    <location>
        <begin position="263"/>
        <end position="284"/>
    </location>
</feature>
<evidence type="ECO:0000256" key="5">
    <source>
        <dbReference type="ARBA" id="ARBA00022989"/>
    </source>
</evidence>
<dbReference type="EMBL" id="KK784892">
    <property type="protein sequence ID" value="KDO69435.1"/>
    <property type="molecule type" value="Genomic_DNA"/>
</dbReference>
<dbReference type="Proteomes" id="UP000027120">
    <property type="component" value="Unassembled WGS sequence"/>
</dbReference>
<dbReference type="SMR" id="A0A067FTC8"/>
<feature type="domain" description="Amino acid transporter transmembrane" evidence="8">
    <location>
        <begin position="37"/>
        <end position="429"/>
    </location>
</feature>
<evidence type="ECO:0000256" key="3">
    <source>
        <dbReference type="ARBA" id="ARBA00022692"/>
    </source>
</evidence>
<dbReference type="PaxDb" id="2711-XP_006476918.1"/>
<feature type="transmembrane region" description="Helical" evidence="7">
    <location>
        <begin position="409"/>
        <end position="433"/>
    </location>
</feature>
<proteinExistence type="predicted"/>
<dbReference type="GO" id="GO:0016020">
    <property type="term" value="C:membrane"/>
    <property type="evidence" value="ECO:0000318"/>
    <property type="project" value="GO_Central"/>
</dbReference>
<keyword evidence="4" id="KW-0029">Amino-acid transport</keyword>
<evidence type="ECO:0000256" key="4">
    <source>
        <dbReference type="ARBA" id="ARBA00022970"/>
    </source>
</evidence>
<keyword evidence="6 7" id="KW-0472">Membrane</keyword>